<organism evidence="3 4">
    <name type="scientific">Rhodopseudomonas julia</name>
    <dbReference type="NCBI Taxonomy" id="200617"/>
    <lineage>
        <taxon>Bacteria</taxon>
        <taxon>Pseudomonadati</taxon>
        <taxon>Pseudomonadota</taxon>
        <taxon>Alphaproteobacteria</taxon>
        <taxon>Hyphomicrobiales</taxon>
        <taxon>Nitrobacteraceae</taxon>
        <taxon>Rhodopseudomonas</taxon>
    </lineage>
</organism>
<gene>
    <name evidence="3" type="ORF">J2R99_000258</name>
</gene>
<protein>
    <submittedName>
        <fullName evidence="3">AbrB family looped-hinge helix DNA binding protein</fullName>
    </submittedName>
</protein>
<evidence type="ECO:0000259" key="2">
    <source>
        <dbReference type="PROSITE" id="PS51740"/>
    </source>
</evidence>
<dbReference type="SMART" id="SM00966">
    <property type="entry name" value="SpoVT_AbrB"/>
    <property type="match status" value="1"/>
</dbReference>
<dbReference type="Gene3D" id="2.10.260.10">
    <property type="match status" value="1"/>
</dbReference>
<dbReference type="NCBIfam" id="TIGR01439">
    <property type="entry name" value="lp_hng_hel_AbrB"/>
    <property type="match status" value="1"/>
</dbReference>
<name>A0ABU0C1M2_9BRAD</name>
<evidence type="ECO:0000313" key="3">
    <source>
        <dbReference type="EMBL" id="MDQ0324409.1"/>
    </source>
</evidence>
<dbReference type="InterPro" id="IPR037914">
    <property type="entry name" value="SpoVT-AbrB_sf"/>
</dbReference>
<dbReference type="Pfam" id="PF04014">
    <property type="entry name" value="MazE_antitoxin"/>
    <property type="match status" value="1"/>
</dbReference>
<evidence type="ECO:0000313" key="4">
    <source>
        <dbReference type="Proteomes" id="UP001230253"/>
    </source>
</evidence>
<dbReference type="InterPro" id="IPR007159">
    <property type="entry name" value="SpoVT-AbrB_dom"/>
</dbReference>
<keyword evidence="4" id="KW-1185">Reference proteome</keyword>
<evidence type="ECO:0000256" key="1">
    <source>
        <dbReference type="PROSITE-ProRule" id="PRU01076"/>
    </source>
</evidence>
<dbReference type="SUPFAM" id="SSF89447">
    <property type="entry name" value="AbrB/MazE/MraZ-like"/>
    <property type="match status" value="1"/>
</dbReference>
<comment type="caution">
    <text evidence="3">The sequence shown here is derived from an EMBL/GenBank/DDBJ whole genome shotgun (WGS) entry which is preliminary data.</text>
</comment>
<accession>A0ABU0C1M2</accession>
<dbReference type="RefSeq" id="WP_128292720.1">
    <property type="nucleotide sequence ID" value="NZ_JAUSUK010000001.1"/>
</dbReference>
<feature type="domain" description="SpoVT-AbrB" evidence="2">
    <location>
        <begin position="2"/>
        <end position="48"/>
    </location>
</feature>
<dbReference type="PROSITE" id="PS51740">
    <property type="entry name" value="SPOVT_ABRB"/>
    <property type="match status" value="1"/>
</dbReference>
<dbReference type="EMBL" id="JAUSUK010000001">
    <property type="protein sequence ID" value="MDQ0324409.1"/>
    <property type="molecule type" value="Genomic_DNA"/>
</dbReference>
<sequence length="87" mass="9538">MGAAAKVSGKGQITIPNSIREEMGIEKGDELVFYEGLDGRMRVRVRKLRRGAGRAMLHWPNAPKTSEEVRKAVNLAVGASRFAKVES</sequence>
<keyword evidence="1" id="KW-0238">DNA-binding</keyword>
<dbReference type="Proteomes" id="UP001230253">
    <property type="component" value="Unassembled WGS sequence"/>
</dbReference>
<reference evidence="3 4" key="1">
    <citation type="submission" date="2023-07" db="EMBL/GenBank/DDBJ databases">
        <title>Genomic Encyclopedia of Type Strains, Phase IV (KMG-IV): sequencing the most valuable type-strain genomes for metagenomic binning, comparative biology and taxonomic classification.</title>
        <authorList>
            <person name="Goeker M."/>
        </authorList>
    </citation>
    <scope>NUCLEOTIDE SEQUENCE [LARGE SCALE GENOMIC DNA]</scope>
    <source>
        <strain evidence="3 4">DSM 11549</strain>
    </source>
</reference>
<proteinExistence type="predicted"/>